<dbReference type="RefSeq" id="WP_379083958.1">
    <property type="nucleotide sequence ID" value="NZ_JBHTJO010000001.1"/>
</dbReference>
<proteinExistence type="predicted"/>
<name>A0ABW3J6L7_9HYPH</name>
<sequence>MINVYLFIELLGAADPTVAMDQMNALKMEECQFANVVKLSDEKLVAQLDCETSDAAEKAVFRHISKVEGVVQTNLVAVVRPRSG</sequence>
<evidence type="ECO:0000313" key="1">
    <source>
        <dbReference type="EMBL" id="MFD0985520.1"/>
    </source>
</evidence>
<keyword evidence="2" id="KW-1185">Reference proteome</keyword>
<dbReference type="Proteomes" id="UP001597102">
    <property type="component" value="Unassembled WGS sequence"/>
</dbReference>
<protein>
    <submittedName>
        <fullName evidence="1">Uncharacterized protein</fullName>
    </submittedName>
</protein>
<gene>
    <name evidence="1" type="ORF">ACFQ2F_00210</name>
</gene>
<reference evidence="2" key="1">
    <citation type="journal article" date="2019" name="Int. J. Syst. Evol. Microbiol.">
        <title>The Global Catalogue of Microorganisms (GCM) 10K type strain sequencing project: providing services to taxonomists for standard genome sequencing and annotation.</title>
        <authorList>
            <consortium name="The Broad Institute Genomics Platform"/>
            <consortium name="The Broad Institute Genome Sequencing Center for Infectious Disease"/>
            <person name="Wu L."/>
            <person name="Ma J."/>
        </authorList>
    </citation>
    <scope>NUCLEOTIDE SEQUENCE [LARGE SCALE GENOMIC DNA]</scope>
    <source>
        <strain evidence="2">CCUG 61697</strain>
    </source>
</reference>
<organism evidence="1 2">
    <name type="scientific">Methyloligella solikamskensis</name>
    <dbReference type="NCBI Taxonomy" id="1177756"/>
    <lineage>
        <taxon>Bacteria</taxon>
        <taxon>Pseudomonadati</taxon>
        <taxon>Pseudomonadota</taxon>
        <taxon>Alphaproteobacteria</taxon>
        <taxon>Hyphomicrobiales</taxon>
        <taxon>Hyphomicrobiaceae</taxon>
        <taxon>Methyloligella</taxon>
    </lineage>
</organism>
<accession>A0ABW3J6L7</accession>
<evidence type="ECO:0000313" key="2">
    <source>
        <dbReference type="Proteomes" id="UP001597102"/>
    </source>
</evidence>
<comment type="caution">
    <text evidence="1">The sequence shown here is derived from an EMBL/GenBank/DDBJ whole genome shotgun (WGS) entry which is preliminary data.</text>
</comment>
<dbReference type="EMBL" id="JBHTJO010000001">
    <property type="protein sequence ID" value="MFD0985520.1"/>
    <property type="molecule type" value="Genomic_DNA"/>
</dbReference>